<dbReference type="CDD" id="cd03426">
    <property type="entry name" value="NUDIX_CoAse_Nudt7"/>
    <property type="match status" value="1"/>
</dbReference>
<keyword evidence="5" id="KW-0460">Magnesium</keyword>
<evidence type="ECO:0000256" key="6">
    <source>
        <dbReference type="ARBA" id="ARBA00023211"/>
    </source>
</evidence>
<evidence type="ECO:0000256" key="5">
    <source>
        <dbReference type="ARBA" id="ARBA00022842"/>
    </source>
</evidence>
<dbReference type="Pfam" id="PF00293">
    <property type="entry name" value="NUDIX"/>
    <property type="match status" value="1"/>
</dbReference>
<dbReference type="GO" id="GO:0010945">
    <property type="term" value="F:coenzyme A diphosphatase activity"/>
    <property type="evidence" value="ECO:0007669"/>
    <property type="project" value="InterPro"/>
</dbReference>
<evidence type="ECO:0000256" key="2">
    <source>
        <dbReference type="ARBA" id="ARBA00001946"/>
    </source>
</evidence>
<sequence length="202" mass="22284">MRAYLARLRAKLLPQPKALSIVPSRSDFDLNPTARPPMARLLRPAAVLIPIIMREEPMVLFTKRAEHLPRHPGQVSFPGGKADPDDVSLTATALRELKEETGIGPEFVTVAGYLEPYETITGFAVLPVVGILSEGYSLTPDAREVDGIFEVPLAFLLAPASLDEQAREFKGVSRRVYAFTYQGHYIWGATAAMIVNLRERLA</sequence>
<gene>
    <name evidence="8" type="ORF">FHS83_001092</name>
</gene>
<dbReference type="RefSeq" id="WP_208414241.1">
    <property type="nucleotide sequence ID" value="NZ_BAAADC010000001.1"/>
</dbReference>
<dbReference type="PROSITE" id="PS51462">
    <property type="entry name" value="NUDIX"/>
    <property type="match status" value="1"/>
</dbReference>
<evidence type="ECO:0000256" key="4">
    <source>
        <dbReference type="ARBA" id="ARBA00022801"/>
    </source>
</evidence>
<dbReference type="InterPro" id="IPR045121">
    <property type="entry name" value="CoAse"/>
</dbReference>
<comment type="cofactor">
    <cofactor evidence="2">
        <name>Mg(2+)</name>
        <dbReference type="ChEBI" id="CHEBI:18420"/>
    </cofactor>
</comment>
<organism evidence="8 9">
    <name type="scientific">Rhizomicrobium palustre</name>
    <dbReference type="NCBI Taxonomy" id="189966"/>
    <lineage>
        <taxon>Bacteria</taxon>
        <taxon>Pseudomonadati</taxon>
        <taxon>Pseudomonadota</taxon>
        <taxon>Alphaproteobacteria</taxon>
        <taxon>Micropepsales</taxon>
        <taxon>Micropepsaceae</taxon>
        <taxon>Rhizomicrobium</taxon>
    </lineage>
</organism>
<evidence type="ECO:0000313" key="9">
    <source>
        <dbReference type="Proteomes" id="UP000570514"/>
    </source>
</evidence>
<evidence type="ECO:0000256" key="1">
    <source>
        <dbReference type="ARBA" id="ARBA00001936"/>
    </source>
</evidence>
<dbReference type="GO" id="GO:0046872">
    <property type="term" value="F:metal ion binding"/>
    <property type="evidence" value="ECO:0007669"/>
    <property type="project" value="UniProtKB-KW"/>
</dbReference>
<dbReference type="EMBL" id="JAASRM010000001">
    <property type="protein sequence ID" value="NIK87774.1"/>
    <property type="molecule type" value="Genomic_DNA"/>
</dbReference>
<evidence type="ECO:0000259" key="7">
    <source>
        <dbReference type="PROSITE" id="PS51462"/>
    </source>
</evidence>
<dbReference type="Gene3D" id="3.90.79.10">
    <property type="entry name" value="Nucleoside Triphosphate Pyrophosphohydrolase"/>
    <property type="match status" value="1"/>
</dbReference>
<keyword evidence="6" id="KW-0464">Manganese</keyword>
<dbReference type="InterPro" id="IPR015797">
    <property type="entry name" value="NUDIX_hydrolase-like_dom_sf"/>
</dbReference>
<keyword evidence="9" id="KW-1185">Reference proteome</keyword>
<dbReference type="AlphaFoldDB" id="A0A846MW81"/>
<keyword evidence="3" id="KW-0479">Metal-binding</keyword>
<comment type="cofactor">
    <cofactor evidence="1">
        <name>Mn(2+)</name>
        <dbReference type="ChEBI" id="CHEBI:29035"/>
    </cofactor>
</comment>
<accession>A0A846MW81</accession>
<dbReference type="SUPFAM" id="SSF55811">
    <property type="entry name" value="Nudix"/>
    <property type="match status" value="1"/>
</dbReference>
<proteinExistence type="predicted"/>
<comment type="caution">
    <text evidence="8">The sequence shown here is derived from an EMBL/GenBank/DDBJ whole genome shotgun (WGS) entry which is preliminary data.</text>
</comment>
<dbReference type="InterPro" id="IPR000086">
    <property type="entry name" value="NUDIX_hydrolase_dom"/>
</dbReference>
<reference evidence="8 9" key="1">
    <citation type="submission" date="2020-03" db="EMBL/GenBank/DDBJ databases">
        <title>Genomic Encyclopedia of Type Strains, Phase IV (KMG-IV): sequencing the most valuable type-strain genomes for metagenomic binning, comparative biology and taxonomic classification.</title>
        <authorList>
            <person name="Goeker M."/>
        </authorList>
    </citation>
    <scope>NUCLEOTIDE SEQUENCE [LARGE SCALE GENOMIC DNA]</scope>
    <source>
        <strain evidence="8 9">DSM 19867</strain>
    </source>
</reference>
<keyword evidence="4" id="KW-0378">Hydrolase</keyword>
<feature type="domain" description="Nudix hydrolase" evidence="7">
    <location>
        <begin position="42"/>
        <end position="177"/>
    </location>
</feature>
<dbReference type="PANTHER" id="PTHR12992:SF11">
    <property type="entry name" value="MITOCHONDRIAL COENZYME A DIPHOSPHATASE NUDT8"/>
    <property type="match status" value="1"/>
</dbReference>
<dbReference type="Proteomes" id="UP000570514">
    <property type="component" value="Unassembled WGS sequence"/>
</dbReference>
<protein>
    <submittedName>
        <fullName evidence="8">8-oxo-dGTP pyrophosphatase MutT (NUDIX family)</fullName>
    </submittedName>
</protein>
<dbReference type="PANTHER" id="PTHR12992">
    <property type="entry name" value="NUDIX HYDROLASE"/>
    <property type="match status" value="1"/>
</dbReference>
<evidence type="ECO:0000313" key="8">
    <source>
        <dbReference type="EMBL" id="NIK87774.1"/>
    </source>
</evidence>
<name>A0A846MW81_9PROT</name>
<dbReference type="NCBIfam" id="NF007980">
    <property type="entry name" value="PRK10707.1"/>
    <property type="match status" value="1"/>
</dbReference>
<evidence type="ECO:0000256" key="3">
    <source>
        <dbReference type="ARBA" id="ARBA00022723"/>
    </source>
</evidence>